<dbReference type="EMBL" id="QSOI01000016">
    <property type="protein sequence ID" value="RGI82256.1"/>
    <property type="molecule type" value="Genomic_DNA"/>
</dbReference>
<dbReference type="InterPro" id="IPR013324">
    <property type="entry name" value="RNA_pol_sigma_r3/r4-like"/>
</dbReference>
<dbReference type="SUPFAM" id="SSF53098">
    <property type="entry name" value="Ribonuclease H-like"/>
    <property type="match status" value="1"/>
</dbReference>
<evidence type="ECO:0000259" key="2">
    <source>
        <dbReference type="PROSITE" id="PS50994"/>
    </source>
</evidence>
<dbReference type="GO" id="GO:0032196">
    <property type="term" value="P:transposition"/>
    <property type="evidence" value="ECO:0007669"/>
    <property type="project" value="TreeGrafter"/>
</dbReference>
<protein>
    <submittedName>
        <fullName evidence="3">IS30 family transposase</fullName>
    </submittedName>
</protein>
<dbReference type="PANTHER" id="PTHR10948:SF23">
    <property type="entry name" value="TRANSPOSASE INSI FOR INSERTION SEQUENCE ELEMENT IS30A-RELATED"/>
    <property type="match status" value="1"/>
</dbReference>
<dbReference type="GO" id="GO:0006310">
    <property type="term" value="P:DNA recombination"/>
    <property type="evidence" value="ECO:0007669"/>
    <property type="project" value="UniProtKB-KW"/>
</dbReference>
<keyword evidence="1" id="KW-0233">DNA recombination</keyword>
<evidence type="ECO:0000313" key="3">
    <source>
        <dbReference type="EMBL" id="RGI82256.1"/>
    </source>
</evidence>
<dbReference type="RefSeq" id="WP_117495599.1">
    <property type="nucleotide sequence ID" value="NZ_QSOI01000016.1"/>
</dbReference>
<dbReference type="InterPro" id="IPR012337">
    <property type="entry name" value="RNaseH-like_sf"/>
</dbReference>
<dbReference type="Proteomes" id="UP000260664">
    <property type="component" value="Unassembled WGS sequence"/>
</dbReference>
<dbReference type="Gene3D" id="1.10.10.60">
    <property type="entry name" value="Homeodomain-like"/>
    <property type="match status" value="1"/>
</dbReference>
<proteinExistence type="predicted"/>
<organism evidence="3 4">
    <name type="scientific">Dorea formicigenerans</name>
    <dbReference type="NCBI Taxonomy" id="39486"/>
    <lineage>
        <taxon>Bacteria</taxon>
        <taxon>Bacillati</taxon>
        <taxon>Bacillota</taxon>
        <taxon>Clostridia</taxon>
        <taxon>Lachnospirales</taxon>
        <taxon>Lachnospiraceae</taxon>
        <taxon>Dorea</taxon>
    </lineage>
</organism>
<gene>
    <name evidence="3" type="ORF">DXD84_12005</name>
</gene>
<dbReference type="GO" id="GO:0003676">
    <property type="term" value="F:nucleic acid binding"/>
    <property type="evidence" value="ECO:0007669"/>
    <property type="project" value="InterPro"/>
</dbReference>
<dbReference type="PROSITE" id="PS50994">
    <property type="entry name" value="INTEGRASE"/>
    <property type="match status" value="1"/>
</dbReference>
<dbReference type="GO" id="GO:0015074">
    <property type="term" value="P:DNA integration"/>
    <property type="evidence" value="ECO:0007669"/>
    <property type="project" value="InterPro"/>
</dbReference>
<comment type="caution">
    <text evidence="3">The sequence shown here is derived from an EMBL/GenBank/DDBJ whole genome shotgun (WGS) entry which is preliminary data.</text>
</comment>
<name>A0A3E4F1F0_9FIRM</name>
<dbReference type="InterPro" id="IPR053392">
    <property type="entry name" value="Transposase_IS30-like"/>
</dbReference>
<dbReference type="InterPro" id="IPR025246">
    <property type="entry name" value="IS30-like_HTH"/>
</dbReference>
<dbReference type="InterPro" id="IPR001584">
    <property type="entry name" value="Integrase_cat-core"/>
</dbReference>
<accession>A0A3E4F1F0</accession>
<dbReference type="SUPFAM" id="SSF88659">
    <property type="entry name" value="Sigma3 and sigma4 domains of RNA polymerase sigma factors"/>
    <property type="match status" value="1"/>
</dbReference>
<evidence type="ECO:0000313" key="4">
    <source>
        <dbReference type="Proteomes" id="UP000260664"/>
    </source>
</evidence>
<feature type="domain" description="Integrase catalytic" evidence="2">
    <location>
        <begin position="178"/>
        <end position="343"/>
    </location>
</feature>
<dbReference type="AlphaFoldDB" id="A0A3E4F1F0"/>
<dbReference type="InterPro" id="IPR036397">
    <property type="entry name" value="RNaseH_sf"/>
</dbReference>
<dbReference type="Gene3D" id="3.30.420.10">
    <property type="entry name" value="Ribonuclease H-like superfamily/Ribonuclease H"/>
    <property type="match status" value="1"/>
</dbReference>
<dbReference type="InterPro" id="IPR051917">
    <property type="entry name" value="Transposase-Integrase"/>
</dbReference>
<dbReference type="PANTHER" id="PTHR10948">
    <property type="entry name" value="TRANSPOSASE"/>
    <property type="match status" value="1"/>
</dbReference>
<reference evidence="3 4" key="1">
    <citation type="submission" date="2018-08" db="EMBL/GenBank/DDBJ databases">
        <title>A genome reference for cultivated species of the human gut microbiota.</title>
        <authorList>
            <person name="Zou Y."/>
            <person name="Xue W."/>
            <person name="Luo G."/>
        </authorList>
    </citation>
    <scope>NUCLEOTIDE SEQUENCE [LARGE SCALE GENOMIC DNA]</scope>
    <source>
        <strain evidence="3 4">TM09-19AC</strain>
    </source>
</reference>
<dbReference type="Pfam" id="PF13936">
    <property type="entry name" value="HTH_38"/>
    <property type="match status" value="1"/>
</dbReference>
<sequence>MKNKYLTERERYQIEALYRQGHSVKEIASSLGRCKATIYNELKRGMTTLRDGSTWKDYTTYCADVAQEKAVYNATAKGRDLKVGNDYEFIDFVKKMLLEEKYSPYAVLEYIKEFHLEFKTSVCKNTLYNYIRLGLIEGVNMQSLPCPRKTQKREKLTRRKVSLNNSVCQSIEDRDKAVLDRDIYGHWEMDTVVSGRGGKGVLLVFTERMTREEEIYKINSKSMHDVTNCINQIEQAIGFEKFRQRYKTITCDNGVEFLDANGIVFSIHKDSKRTELYYCHPYRSCERGSNENANKLIRRWIPKGANISTYTDDYIKHVQEWINNYPRKLFDGLSSNQYRSLLTF</sequence>
<dbReference type="NCBIfam" id="NF033563">
    <property type="entry name" value="transpos_IS30"/>
    <property type="match status" value="1"/>
</dbReference>
<dbReference type="GO" id="GO:0005829">
    <property type="term" value="C:cytosol"/>
    <property type="evidence" value="ECO:0007669"/>
    <property type="project" value="TreeGrafter"/>
</dbReference>
<dbReference type="GO" id="GO:0004803">
    <property type="term" value="F:transposase activity"/>
    <property type="evidence" value="ECO:0007669"/>
    <property type="project" value="TreeGrafter"/>
</dbReference>
<evidence type="ECO:0000256" key="1">
    <source>
        <dbReference type="ARBA" id="ARBA00023172"/>
    </source>
</evidence>